<proteinExistence type="predicted"/>
<accession>B0Y599</accession>
<dbReference type="Proteomes" id="UP000001699">
    <property type="component" value="Unassembled WGS sequence"/>
</dbReference>
<feature type="transmembrane region" description="Helical" evidence="1">
    <location>
        <begin position="62"/>
        <end position="81"/>
    </location>
</feature>
<dbReference type="Pfam" id="PF04120">
    <property type="entry name" value="Iron_permease"/>
    <property type="match status" value="1"/>
</dbReference>
<dbReference type="InterPro" id="IPR007251">
    <property type="entry name" value="Iron_permease_Fet4"/>
</dbReference>
<dbReference type="AlphaFoldDB" id="B0Y599"/>
<feature type="transmembrane region" description="Helical" evidence="1">
    <location>
        <begin position="326"/>
        <end position="345"/>
    </location>
</feature>
<dbReference type="GO" id="GO:0055085">
    <property type="term" value="P:transmembrane transport"/>
    <property type="evidence" value="ECO:0007669"/>
    <property type="project" value="InterPro"/>
</dbReference>
<dbReference type="PhylomeDB" id="B0Y599"/>
<feature type="transmembrane region" description="Helical" evidence="1">
    <location>
        <begin position="436"/>
        <end position="456"/>
    </location>
</feature>
<feature type="transmembrane region" description="Helical" evidence="1">
    <location>
        <begin position="290"/>
        <end position="314"/>
    </location>
</feature>
<reference evidence="2 3" key="1">
    <citation type="journal article" date="2008" name="PLoS Genet.">
        <title>Genomic islands in the pathogenic filamentous fungus Aspergillus fumigatus.</title>
        <authorList>
            <person name="Fedorova N.D."/>
            <person name="Khaldi N."/>
            <person name="Joardar V.S."/>
            <person name="Maiti R."/>
            <person name="Amedeo P."/>
            <person name="Anderson M.J."/>
            <person name="Crabtree J."/>
            <person name="Silva J.C."/>
            <person name="Badger J.H."/>
            <person name="Albarraq A."/>
            <person name="Angiuoli S."/>
            <person name="Bussey H."/>
            <person name="Bowyer P."/>
            <person name="Cotty P.J."/>
            <person name="Dyer P.S."/>
            <person name="Egan A."/>
            <person name="Galens K."/>
            <person name="Fraser-Liggett C.M."/>
            <person name="Haas B.J."/>
            <person name="Inman J.M."/>
            <person name="Kent R."/>
            <person name="Lemieux S."/>
            <person name="Malavazi I."/>
            <person name="Orvis J."/>
            <person name="Roemer T."/>
            <person name="Ronning C.M."/>
            <person name="Sundaram J.P."/>
            <person name="Sutton G."/>
            <person name="Turner G."/>
            <person name="Venter J.C."/>
            <person name="White O.R."/>
            <person name="Whitty B.R."/>
            <person name="Youngman P."/>
            <person name="Wolfe K.H."/>
            <person name="Goldman G.H."/>
            <person name="Wortman J.R."/>
            <person name="Jiang B."/>
            <person name="Denning D.W."/>
            <person name="Nierman W.C."/>
        </authorList>
    </citation>
    <scope>NUCLEOTIDE SEQUENCE [LARGE SCALE GENOMIC DNA]</scope>
    <source>
        <strain evidence="3">CBS 144.89 / FGSC A1163 / CEA10</strain>
    </source>
</reference>
<keyword evidence="1" id="KW-1133">Transmembrane helix</keyword>
<sequence>MKVLSKPGTKADIHGVAPTQFIEKDGLAIDKPNATGYTPKSKPRLLDRWLDFVVRVSGSEPVFFFILAGLLTWALLGIRYGTSDLWQVLISDIQAIVSYVFDSFLVRQQLNAYDEEMTVAAELQSRILSHRRMLAKLGLETDQKDPEKQARLQSIVARHQDAPGFSAELPTEKRFGRTITWFSHLLGHLGTVALYWVGVFVWIGLGHREGYSNEWQLYMNSASSALMVFVFAFLANVRERHSAYARSCLNAIFQVDATLEFRLRLLTGDNIDNDVVIIPAPKVSGVQRAIFYYADLVGTLVGITILLIMMTIWVAIGPLLHFDANWWLIIGTYAGLVGMNDGFVLRNLQARLRGFADLEFEKVAVEDDKLFESVGQAMPIKEAAEKPGLTQRVSDAMNRVCAHEITVVAGFLTIVGLIAGASAMKWTMTGQLLCNVPPSLIESFFMIILITGHNSADDRKRMDLRNLYERRLHLLALVNNEKGPVRVPPSLKGREIVLNILPNSTIFMVASLYERRDHATWRRHYVDHISSSEPAIGEDYP</sequence>
<dbReference type="VEuPathDB" id="FungiDB:AFUB_071880"/>
<dbReference type="OrthoDB" id="2224262at2759"/>
<organism evidence="2 3">
    <name type="scientific">Aspergillus fumigatus (strain CBS 144.89 / FGSC A1163 / CEA10)</name>
    <name type="common">Neosartorya fumigata</name>
    <dbReference type="NCBI Taxonomy" id="451804"/>
    <lineage>
        <taxon>Eukaryota</taxon>
        <taxon>Fungi</taxon>
        <taxon>Dikarya</taxon>
        <taxon>Ascomycota</taxon>
        <taxon>Pezizomycotina</taxon>
        <taxon>Eurotiomycetes</taxon>
        <taxon>Eurotiomycetidae</taxon>
        <taxon>Eurotiales</taxon>
        <taxon>Aspergillaceae</taxon>
        <taxon>Aspergillus</taxon>
        <taxon>Aspergillus subgen. Fumigati</taxon>
    </lineage>
</organism>
<evidence type="ECO:0000313" key="3">
    <source>
        <dbReference type="Proteomes" id="UP000001699"/>
    </source>
</evidence>
<keyword evidence="3" id="KW-1185">Reference proteome</keyword>
<feature type="transmembrane region" description="Helical" evidence="1">
    <location>
        <begin position="181"/>
        <end position="205"/>
    </location>
</feature>
<dbReference type="EMBL" id="DS499598">
    <property type="protein sequence ID" value="EDP50848.1"/>
    <property type="molecule type" value="Genomic_DNA"/>
</dbReference>
<gene>
    <name evidence="2" type="ORF">AFUB_071880</name>
</gene>
<feature type="transmembrane region" description="Helical" evidence="1">
    <location>
        <begin position="217"/>
        <end position="237"/>
    </location>
</feature>
<name>B0Y599_ASPFC</name>
<evidence type="ECO:0000313" key="2">
    <source>
        <dbReference type="EMBL" id="EDP50848.1"/>
    </source>
</evidence>
<keyword evidence="1" id="KW-0812">Transmembrane</keyword>
<protein>
    <submittedName>
        <fullName evidence="2">Low affinity iron transporter, putative</fullName>
    </submittedName>
</protein>
<dbReference type="HOGENOM" id="CLU_028340_0_0_1"/>
<feature type="transmembrane region" description="Helical" evidence="1">
    <location>
        <begin position="405"/>
        <end position="424"/>
    </location>
</feature>
<keyword evidence="1" id="KW-0472">Membrane</keyword>
<evidence type="ECO:0000256" key="1">
    <source>
        <dbReference type="SAM" id="Phobius"/>
    </source>
</evidence>